<name>A0ABP8WHM3_9MICO</name>
<evidence type="ECO:0000256" key="2">
    <source>
        <dbReference type="ARBA" id="ARBA00023125"/>
    </source>
</evidence>
<dbReference type="InterPro" id="IPR009057">
    <property type="entry name" value="Homeodomain-like_sf"/>
</dbReference>
<organism evidence="7 8">
    <name type="scientific">Promicromonospora umidemergens</name>
    <dbReference type="NCBI Taxonomy" id="629679"/>
    <lineage>
        <taxon>Bacteria</taxon>
        <taxon>Bacillati</taxon>
        <taxon>Actinomycetota</taxon>
        <taxon>Actinomycetes</taxon>
        <taxon>Micrococcales</taxon>
        <taxon>Promicromonosporaceae</taxon>
        <taxon>Promicromonospora</taxon>
    </lineage>
</organism>
<dbReference type="PANTHER" id="PTHR30055:SF234">
    <property type="entry name" value="HTH-TYPE TRANSCRIPTIONAL REGULATOR BETI"/>
    <property type="match status" value="1"/>
</dbReference>
<dbReference type="SUPFAM" id="SSF46689">
    <property type="entry name" value="Homeodomain-like"/>
    <property type="match status" value="1"/>
</dbReference>
<keyword evidence="1" id="KW-0805">Transcription regulation</keyword>
<evidence type="ECO:0000256" key="5">
    <source>
        <dbReference type="SAM" id="MobiDB-lite"/>
    </source>
</evidence>
<reference evidence="8" key="1">
    <citation type="journal article" date="2019" name="Int. J. Syst. Evol. Microbiol.">
        <title>The Global Catalogue of Microorganisms (GCM) 10K type strain sequencing project: providing services to taxonomists for standard genome sequencing and annotation.</title>
        <authorList>
            <consortium name="The Broad Institute Genomics Platform"/>
            <consortium name="The Broad Institute Genome Sequencing Center for Infectious Disease"/>
            <person name="Wu L."/>
            <person name="Ma J."/>
        </authorList>
    </citation>
    <scope>NUCLEOTIDE SEQUENCE [LARGE SCALE GENOMIC DNA]</scope>
    <source>
        <strain evidence="8">JCM 17975</strain>
    </source>
</reference>
<dbReference type="Pfam" id="PF00440">
    <property type="entry name" value="TetR_N"/>
    <property type="match status" value="1"/>
</dbReference>
<feature type="DNA-binding region" description="H-T-H motif" evidence="4">
    <location>
        <begin position="46"/>
        <end position="65"/>
    </location>
</feature>
<keyword evidence="2 4" id="KW-0238">DNA-binding</keyword>
<evidence type="ECO:0000256" key="1">
    <source>
        <dbReference type="ARBA" id="ARBA00023015"/>
    </source>
</evidence>
<dbReference type="PANTHER" id="PTHR30055">
    <property type="entry name" value="HTH-TYPE TRANSCRIPTIONAL REGULATOR RUTR"/>
    <property type="match status" value="1"/>
</dbReference>
<comment type="caution">
    <text evidence="7">The sequence shown here is derived from an EMBL/GenBank/DDBJ whole genome shotgun (WGS) entry which is preliminary data.</text>
</comment>
<accession>A0ABP8WHM3</accession>
<sequence>MSAHSFTVDGMDNERRRASPMTPDERRAAIAAAVMPLVAERGVDVTSRELAEAAGVAEGTLFRAFGDKTALVGAVAVEGLSRAGRPEETLAELTGIDPTLPLERRLELVIELGRHRTAEVMRWMSVLRRMAPPGGPPGGPPGPPVVPGASPGPPMVCDGPPGAVVVPGPPPGGHGAATDQHERLHSYRRMFLDQRARQHEATVEGITSVLTPDLHRLRVPVEVAISLIESAIAGAHARIDHLQPEVPADVLADALVNGLAGPGKIPSPAGPDPATSSSAAPGAPASGSPAPSPEGNSL</sequence>
<evidence type="ECO:0000256" key="4">
    <source>
        <dbReference type="PROSITE-ProRule" id="PRU00335"/>
    </source>
</evidence>
<feature type="compositionally biased region" description="Pro residues" evidence="5">
    <location>
        <begin position="133"/>
        <end position="151"/>
    </location>
</feature>
<feature type="region of interest" description="Disordered" evidence="5">
    <location>
        <begin position="132"/>
        <end position="151"/>
    </location>
</feature>
<evidence type="ECO:0000256" key="3">
    <source>
        <dbReference type="ARBA" id="ARBA00023163"/>
    </source>
</evidence>
<protein>
    <recommendedName>
        <fullName evidence="6">HTH tetR-type domain-containing protein</fullName>
    </recommendedName>
</protein>
<proteinExistence type="predicted"/>
<dbReference type="InterPro" id="IPR001647">
    <property type="entry name" value="HTH_TetR"/>
</dbReference>
<gene>
    <name evidence="7" type="ORF">GCM10023198_03650</name>
</gene>
<feature type="compositionally biased region" description="Basic and acidic residues" evidence="5">
    <location>
        <begin position="12"/>
        <end position="24"/>
    </location>
</feature>
<feature type="compositionally biased region" description="Low complexity" evidence="5">
    <location>
        <begin position="272"/>
        <end position="289"/>
    </location>
</feature>
<dbReference type="PRINTS" id="PR00455">
    <property type="entry name" value="HTHTETR"/>
</dbReference>
<evidence type="ECO:0000313" key="8">
    <source>
        <dbReference type="Proteomes" id="UP001500843"/>
    </source>
</evidence>
<feature type="domain" description="HTH tetR-type" evidence="6">
    <location>
        <begin position="24"/>
        <end position="83"/>
    </location>
</feature>
<feature type="region of interest" description="Disordered" evidence="5">
    <location>
        <begin position="259"/>
        <end position="298"/>
    </location>
</feature>
<keyword evidence="3" id="KW-0804">Transcription</keyword>
<evidence type="ECO:0000259" key="6">
    <source>
        <dbReference type="PROSITE" id="PS50977"/>
    </source>
</evidence>
<dbReference type="InterPro" id="IPR050109">
    <property type="entry name" value="HTH-type_TetR-like_transc_reg"/>
</dbReference>
<dbReference type="PROSITE" id="PS50977">
    <property type="entry name" value="HTH_TETR_2"/>
    <property type="match status" value="1"/>
</dbReference>
<feature type="region of interest" description="Disordered" evidence="5">
    <location>
        <begin position="1"/>
        <end position="24"/>
    </location>
</feature>
<dbReference type="EMBL" id="BAABHM010000003">
    <property type="protein sequence ID" value="GAA4688498.1"/>
    <property type="molecule type" value="Genomic_DNA"/>
</dbReference>
<evidence type="ECO:0000313" key="7">
    <source>
        <dbReference type="EMBL" id="GAA4688498.1"/>
    </source>
</evidence>
<dbReference type="Gene3D" id="1.10.357.10">
    <property type="entry name" value="Tetracycline Repressor, domain 2"/>
    <property type="match status" value="1"/>
</dbReference>
<keyword evidence="8" id="KW-1185">Reference proteome</keyword>
<dbReference type="Proteomes" id="UP001500843">
    <property type="component" value="Unassembled WGS sequence"/>
</dbReference>